<evidence type="ECO:0000313" key="2">
    <source>
        <dbReference type="Proteomes" id="UP000269945"/>
    </source>
</evidence>
<sequence length="87" mass="9619">LLSQTGWVSRSGESSPGIKLSSLCQEVLKVVCTLGLCNFVLNYTVGFCSLFSVCYTLVQGHISSLSIFSSLPWYPMILCRKKYGHVH</sequence>
<name>A0A9X9Q5F1_GULGU</name>
<gene>
    <name evidence="1" type="ORF">BN2614_LOCUS3</name>
</gene>
<reference evidence="1 2" key="1">
    <citation type="submission" date="2018-10" db="EMBL/GenBank/DDBJ databases">
        <authorList>
            <person name="Ekblom R."/>
            <person name="Jareborg N."/>
        </authorList>
    </citation>
    <scope>NUCLEOTIDE SEQUENCE [LARGE SCALE GENOMIC DNA]</scope>
    <source>
        <tissue evidence="1">Muscle</tissue>
    </source>
</reference>
<feature type="non-terminal residue" evidence="1">
    <location>
        <position position="87"/>
    </location>
</feature>
<dbReference type="AlphaFoldDB" id="A0A9X9Q5F1"/>
<keyword evidence="2" id="KW-1185">Reference proteome</keyword>
<accession>A0A9X9Q5F1</accession>
<organism evidence="1 2">
    <name type="scientific">Gulo gulo</name>
    <name type="common">Wolverine</name>
    <name type="synonym">Gluton</name>
    <dbReference type="NCBI Taxonomy" id="48420"/>
    <lineage>
        <taxon>Eukaryota</taxon>
        <taxon>Metazoa</taxon>
        <taxon>Chordata</taxon>
        <taxon>Craniata</taxon>
        <taxon>Vertebrata</taxon>
        <taxon>Euteleostomi</taxon>
        <taxon>Mammalia</taxon>
        <taxon>Eutheria</taxon>
        <taxon>Laurasiatheria</taxon>
        <taxon>Carnivora</taxon>
        <taxon>Caniformia</taxon>
        <taxon>Musteloidea</taxon>
        <taxon>Mustelidae</taxon>
        <taxon>Guloninae</taxon>
        <taxon>Gulo</taxon>
    </lineage>
</organism>
<dbReference type="Proteomes" id="UP000269945">
    <property type="component" value="Unassembled WGS sequence"/>
</dbReference>
<protein>
    <submittedName>
        <fullName evidence="1">Uncharacterized protein</fullName>
    </submittedName>
</protein>
<feature type="non-terminal residue" evidence="1">
    <location>
        <position position="1"/>
    </location>
</feature>
<proteinExistence type="predicted"/>
<evidence type="ECO:0000313" key="1">
    <source>
        <dbReference type="EMBL" id="VCX30518.1"/>
    </source>
</evidence>
<comment type="caution">
    <text evidence="1">The sequence shown here is derived from an EMBL/GenBank/DDBJ whole genome shotgun (WGS) entry which is preliminary data.</text>
</comment>
<dbReference type="EMBL" id="CYRY02038339">
    <property type="protein sequence ID" value="VCX30518.1"/>
    <property type="molecule type" value="Genomic_DNA"/>
</dbReference>